<protein>
    <submittedName>
        <fullName evidence="7">Globin domain protein</fullName>
    </submittedName>
</protein>
<evidence type="ECO:0000313" key="7">
    <source>
        <dbReference type="EMBL" id="MBT3141164.1"/>
    </source>
</evidence>
<keyword evidence="4" id="KW-0408">Iron</keyword>
<comment type="similarity">
    <text evidence="5">Belongs to the globin family.</text>
</comment>
<dbReference type="EMBL" id="JAHHDY010000010">
    <property type="protein sequence ID" value="MBT3141164.1"/>
    <property type="molecule type" value="Genomic_DNA"/>
</dbReference>
<evidence type="ECO:0000256" key="3">
    <source>
        <dbReference type="ARBA" id="ARBA00022723"/>
    </source>
</evidence>
<evidence type="ECO:0000256" key="4">
    <source>
        <dbReference type="ARBA" id="ARBA00023004"/>
    </source>
</evidence>
<dbReference type="InterPro" id="IPR012292">
    <property type="entry name" value="Globin/Proto"/>
</dbReference>
<reference evidence="7 8" key="1">
    <citation type="submission" date="2021-05" db="EMBL/GenBank/DDBJ databases">
        <title>Draft genomes of marine bacteria isolated from model chitin particles.</title>
        <authorList>
            <person name="Datta M.S."/>
            <person name="Schwartzman J.A."/>
            <person name="Cordero O."/>
        </authorList>
    </citation>
    <scope>NUCLEOTIDE SEQUENCE [LARGE SCALE GENOMIC DNA]</scope>
    <source>
        <strain evidence="7 8">4E07</strain>
    </source>
</reference>
<keyword evidence="2 5" id="KW-0561">Oxygen transport</keyword>
<gene>
    <name evidence="7" type="ORF">KL867_08875</name>
</gene>
<keyword evidence="8" id="KW-1185">Reference proteome</keyword>
<dbReference type="Proteomes" id="UP000763802">
    <property type="component" value="Unassembled WGS sequence"/>
</dbReference>
<dbReference type="SUPFAM" id="SSF46458">
    <property type="entry name" value="Globin-like"/>
    <property type="match status" value="1"/>
</dbReference>
<keyword evidence="5" id="KW-0813">Transport</keyword>
<evidence type="ECO:0000256" key="1">
    <source>
        <dbReference type="ARBA" id="ARBA00022617"/>
    </source>
</evidence>
<dbReference type="Pfam" id="PF00042">
    <property type="entry name" value="Globin"/>
    <property type="match status" value="1"/>
</dbReference>
<evidence type="ECO:0000259" key="6">
    <source>
        <dbReference type="PROSITE" id="PS01033"/>
    </source>
</evidence>
<evidence type="ECO:0000313" key="8">
    <source>
        <dbReference type="Proteomes" id="UP000763802"/>
    </source>
</evidence>
<comment type="caution">
    <text evidence="7">The sequence shown here is derived from an EMBL/GenBank/DDBJ whole genome shotgun (WGS) entry which is preliminary data.</text>
</comment>
<name>A0ABS5WRB2_9RHOB</name>
<dbReference type="RefSeq" id="WP_147232875.1">
    <property type="nucleotide sequence ID" value="NZ_JAHHDY010000010.1"/>
</dbReference>
<dbReference type="Gene3D" id="1.10.490.10">
    <property type="entry name" value="Globins"/>
    <property type="match status" value="1"/>
</dbReference>
<dbReference type="PANTHER" id="PTHR43396">
    <property type="entry name" value="FLAVOHEMOPROTEIN"/>
    <property type="match status" value="1"/>
</dbReference>
<dbReference type="PANTHER" id="PTHR43396:SF3">
    <property type="entry name" value="FLAVOHEMOPROTEIN"/>
    <property type="match status" value="1"/>
</dbReference>
<organism evidence="7 8">
    <name type="scientific">Falsiruegeria litorea</name>
    <dbReference type="NCBI Taxonomy" id="1280831"/>
    <lineage>
        <taxon>Bacteria</taxon>
        <taxon>Pseudomonadati</taxon>
        <taxon>Pseudomonadota</taxon>
        <taxon>Alphaproteobacteria</taxon>
        <taxon>Rhodobacterales</taxon>
        <taxon>Roseobacteraceae</taxon>
        <taxon>Falsiruegeria</taxon>
    </lineage>
</organism>
<evidence type="ECO:0000256" key="2">
    <source>
        <dbReference type="ARBA" id="ARBA00022621"/>
    </source>
</evidence>
<keyword evidence="1 5" id="KW-0349">Heme</keyword>
<dbReference type="InterPro" id="IPR000971">
    <property type="entry name" value="Globin"/>
</dbReference>
<evidence type="ECO:0000256" key="5">
    <source>
        <dbReference type="RuleBase" id="RU000356"/>
    </source>
</evidence>
<proteinExistence type="inferred from homology"/>
<dbReference type="InterPro" id="IPR009050">
    <property type="entry name" value="Globin-like_sf"/>
</dbReference>
<feature type="domain" description="Globin" evidence="6">
    <location>
        <begin position="1"/>
        <end position="134"/>
    </location>
</feature>
<sequence>MNTHQIKLIQNGFAGVFSRKGELTERFYHHLFLTLPEVEELFHKDFAKQKEMFATMLASTVRGLVDGDSFQRFGESLALSHARFNLTSRQLDGAASSLMAALRDVMGAKLSPEEDDAWNEAITRLTGMMAPPEV</sequence>
<keyword evidence="3" id="KW-0479">Metal-binding</keyword>
<accession>A0ABS5WRB2</accession>
<dbReference type="PROSITE" id="PS01033">
    <property type="entry name" value="GLOBIN"/>
    <property type="match status" value="1"/>
</dbReference>